<evidence type="ECO:0000313" key="4">
    <source>
        <dbReference type="Proteomes" id="UP000321514"/>
    </source>
</evidence>
<dbReference type="EMBL" id="FOIB01000007">
    <property type="protein sequence ID" value="SEU26900.1"/>
    <property type="molecule type" value="Genomic_DNA"/>
</dbReference>
<dbReference type="Proteomes" id="UP000321514">
    <property type="component" value="Unassembled WGS sequence"/>
</dbReference>
<name>A0A511TEW4_MYXFU</name>
<dbReference type="EMBL" id="BJXR01000059">
    <property type="protein sequence ID" value="GEN12183.1"/>
    <property type="molecule type" value="Genomic_DNA"/>
</dbReference>
<protein>
    <submittedName>
        <fullName evidence="2">Delta-60 repeat domain-containing protein</fullName>
    </submittedName>
</protein>
<dbReference type="NCBIfam" id="TIGR02608">
    <property type="entry name" value="delta_60_rpt"/>
    <property type="match status" value="3"/>
</dbReference>
<evidence type="ECO:0000313" key="1">
    <source>
        <dbReference type="EMBL" id="GEN12183.1"/>
    </source>
</evidence>
<dbReference type="Proteomes" id="UP000183760">
    <property type="component" value="Unassembled WGS sequence"/>
</dbReference>
<keyword evidence="3" id="KW-1185">Reference proteome</keyword>
<evidence type="ECO:0000313" key="2">
    <source>
        <dbReference type="EMBL" id="SEU26900.1"/>
    </source>
</evidence>
<gene>
    <name evidence="1" type="ORF">MFU01_72200</name>
    <name evidence="2" type="ORF">SAMN05443572_107342</name>
</gene>
<accession>A0A511TEW4</accession>
<sequence length="350" mass="37269">MNLRLLDSGEVIARHVPTQNSRGEKTSAKLFKYDSRGELIANPLGETLHTMGSISVDAQQRILTVFTNYDYGRPYPERQPYPRVCRALSSDGSADLSFGNGGGCVDAEDVRYGDTLAAHQVPSGGVLVGWTGSARLIQWTDSGVRDPHFGTDGVVSLGEIVALTSFAIQSDGRILAATSAYNGRDRKVVRLTPSGELDPSFGSGGSLTEEGWIRKRTDDSFFAVSGGLLRRYLPDGSLDVTFGSGGVVDLHEATGGAEADEFGVHQIAEDRAGRLYVGAGWRRSSSESGETQGVLMTRLTSDGAIDPAFGVRTDFGQPIGSIASILEGADGKIWVSFSTSSEPGLMLLWP</sequence>
<dbReference type="AlphaFoldDB" id="A0A511TEW4"/>
<organism evidence="1 4">
    <name type="scientific">Myxococcus fulvus</name>
    <dbReference type="NCBI Taxonomy" id="33"/>
    <lineage>
        <taxon>Bacteria</taxon>
        <taxon>Pseudomonadati</taxon>
        <taxon>Myxococcota</taxon>
        <taxon>Myxococcia</taxon>
        <taxon>Myxococcales</taxon>
        <taxon>Cystobacterineae</taxon>
        <taxon>Myxococcaceae</taxon>
        <taxon>Myxococcus</taxon>
    </lineage>
</organism>
<dbReference type="InterPro" id="IPR013431">
    <property type="entry name" value="Delta_60_rpt"/>
</dbReference>
<reference evidence="2 3" key="1">
    <citation type="submission" date="2016-10" db="EMBL/GenBank/DDBJ databases">
        <authorList>
            <person name="Varghese N."/>
            <person name="Submissions S."/>
        </authorList>
    </citation>
    <scope>NUCLEOTIDE SEQUENCE [LARGE SCALE GENOMIC DNA]</scope>
    <source>
        <strain evidence="2 3">DSM 16525</strain>
    </source>
</reference>
<dbReference type="Pfam" id="PF17164">
    <property type="entry name" value="DUF5122"/>
    <property type="match status" value="2"/>
</dbReference>
<evidence type="ECO:0000313" key="3">
    <source>
        <dbReference type="Proteomes" id="UP000183760"/>
    </source>
</evidence>
<dbReference type="Gene3D" id="2.80.10.50">
    <property type="match status" value="2"/>
</dbReference>
<proteinExistence type="predicted"/>
<reference evidence="1 4" key="2">
    <citation type="submission" date="2019-07" db="EMBL/GenBank/DDBJ databases">
        <title>Whole genome shotgun sequence of Myxococcus fulvus NBRC 100333.</title>
        <authorList>
            <person name="Hosoyama A."/>
            <person name="Uohara A."/>
            <person name="Ohji S."/>
            <person name="Ichikawa N."/>
        </authorList>
    </citation>
    <scope>NUCLEOTIDE SEQUENCE [LARGE SCALE GENOMIC DNA]</scope>
    <source>
        <strain evidence="1 4">NBRC 100333</strain>
    </source>
</reference>
<comment type="caution">
    <text evidence="1">The sequence shown here is derived from an EMBL/GenBank/DDBJ whole genome shotgun (WGS) entry which is preliminary data.</text>
</comment>
<dbReference type="RefSeq" id="WP_170300539.1">
    <property type="nucleotide sequence ID" value="NZ_BJXR01000059.1"/>
</dbReference>